<dbReference type="Pfam" id="PF03255">
    <property type="entry name" value="ACCA"/>
    <property type="match status" value="1"/>
</dbReference>
<dbReference type="Pfam" id="PF17848">
    <property type="entry name" value="Zn_ribbon_ACC"/>
    <property type="match status" value="1"/>
</dbReference>
<dbReference type="GO" id="GO:0006633">
    <property type="term" value="P:fatty acid biosynthetic process"/>
    <property type="evidence" value="ECO:0007669"/>
    <property type="project" value="UniProtKB-KW"/>
</dbReference>
<evidence type="ECO:0000256" key="15">
    <source>
        <dbReference type="ARBA" id="ARBA00023098"/>
    </source>
</evidence>
<evidence type="ECO:0000313" key="23">
    <source>
        <dbReference type="EMBL" id="PWR15966.1"/>
    </source>
</evidence>
<dbReference type="UniPathway" id="UPA00655">
    <property type="reaction ID" value="UER00711"/>
</dbReference>
<evidence type="ECO:0000256" key="6">
    <source>
        <dbReference type="ARBA" id="ARBA00022490"/>
    </source>
</evidence>
<organism evidence="23 24">
    <name type="scientific">Micromonospora sicca</name>
    <dbReference type="NCBI Taxonomy" id="2202420"/>
    <lineage>
        <taxon>Bacteria</taxon>
        <taxon>Bacillati</taxon>
        <taxon>Actinomycetota</taxon>
        <taxon>Actinomycetes</taxon>
        <taxon>Micromonosporales</taxon>
        <taxon>Micromonosporaceae</taxon>
        <taxon>Micromonospora</taxon>
    </lineage>
</organism>
<dbReference type="GO" id="GO:0003989">
    <property type="term" value="F:acetyl-CoA carboxylase activity"/>
    <property type="evidence" value="ECO:0007669"/>
    <property type="project" value="InterPro"/>
</dbReference>
<keyword evidence="9 20" id="KW-0479">Metal-binding</keyword>
<dbReference type="Pfam" id="PF01039">
    <property type="entry name" value="Carboxyl_trans"/>
    <property type="match status" value="1"/>
</dbReference>
<dbReference type="GO" id="GO:0005524">
    <property type="term" value="F:ATP binding"/>
    <property type="evidence" value="ECO:0007669"/>
    <property type="project" value="UniProtKB-KW"/>
</dbReference>
<evidence type="ECO:0000256" key="20">
    <source>
        <dbReference type="HAMAP-Rule" id="MF_01395"/>
    </source>
</evidence>
<evidence type="ECO:0000256" key="7">
    <source>
        <dbReference type="ARBA" id="ARBA00022516"/>
    </source>
</evidence>
<dbReference type="InterPro" id="IPR000438">
    <property type="entry name" value="Acetyl_CoA_COase_Trfase_b_su"/>
</dbReference>
<dbReference type="RefSeq" id="WP_109800968.1">
    <property type="nucleotide sequence ID" value="NZ_QGKS01000162.1"/>
</dbReference>
<feature type="zinc finger region" description="C4-type" evidence="20">
    <location>
        <begin position="30"/>
        <end position="52"/>
    </location>
</feature>
<comment type="pathway">
    <text evidence="2 19">Lipid metabolism; malonyl-CoA biosynthesis; malonyl-CoA from acetyl-CoA: step 1/1.</text>
</comment>
<reference evidence="23 24" key="1">
    <citation type="submission" date="2018-05" db="EMBL/GenBank/DDBJ databases">
        <title>Micromonosporas from Atacama Desert.</title>
        <authorList>
            <person name="Carro L."/>
            <person name="Golinska P."/>
            <person name="Klenk H.-P."/>
            <person name="Goodfellow M."/>
        </authorList>
    </citation>
    <scope>NUCLEOTIDE SEQUENCE [LARGE SCALE GENOMIC DNA]</scope>
    <source>
        <strain evidence="23 24">4G51</strain>
    </source>
</reference>
<keyword evidence="11 20" id="KW-0863">Zinc-finger</keyword>
<keyword evidence="7 19" id="KW-0444">Lipid biosynthesis</keyword>
<evidence type="ECO:0000256" key="18">
    <source>
        <dbReference type="ARBA" id="ARBA00049152"/>
    </source>
</evidence>
<comment type="catalytic activity">
    <reaction evidence="18 19">
        <text>N(6)-carboxybiotinyl-L-lysyl-[protein] + acetyl-CoA = N(6)-biotinyl-L-lysyl-[protein] + malonyl-CoA</text>
        <dbReference type="Rhea" id="RHEA:54728"/>
        <dbReference type="Rhea" id="RHEA-COMP:10505"/>
        <dbReference type="Rhea" id="RHEA-COMP:10506"/>
        <dbReference type="ChEBI" id="CHEBI:57288"/>
        <dbReference type="ChEBI" id="CHEBI:57384"/>
        <dbReference type="ChEBI" id="CHEBI:83144"/>
        <dbReference type="ChEBI" id="CHEBI:83145"/>
        <dbReference type="EC" id="2.1.3.15"/>
    </reaction>
</comment>
<dbReference type="PANTHER" id="PTHR42853:SF3">
    <property type="entry name" value="ACETYL-COENZYME A CARBOXYLASE CARBOXYL TRANSFERASE SUBUNIT ALPHA, CHLOROPLASTIC"/>
    <property type="match status" value="1"/>
</dbReference>
<comment type="subcellular location">
    <subcellularLocation>
        <location evidence="1 19">Cytoplasm</location>
    </subcellularLocation>
</comment>
<dbReference type="PANTHER" id="PTHR42853">
    <property type="entry name" value="ACETYL-COENZYME A CARBOXYLASE CARBOXYL TRANSFERASE SUBUNIT ALPHA"/>
    <property type="match status" value="1"/>
</dbReference>
<evidence type="ECO:0000256" key="9">
    <source>
        <dbReference type="ARBA" id="ARBA00022723"/>
    </source>
</evidence>
<evidence type="ECO:0000313" key="24">
    <source>
        <dbReference type="Proteomes" id="UP000246050"/>
    </source>
</evidence>
<keyword evidence="12 19" id="KW-0276">Fatty acid metabolism</keyword>
<proteinExistence type="inferred from homology"/>
<dbReference type="EMBL" id="QGKS01000162">
    <property type="protein sequence ID" value="PWR15966.1"/>
    <property type="molecule type" value="Genomic_DNA"/>
</dbReference>
<protein>
    <recommendedName>
        <fullName evidence="19 20">Multifunctional fusion protein</fullName>
    </recommendedName>
    <domain>
        <recommendedName>
            <fullName evidence="19">Acetyl-coenzyme A carboxylase carboxyl transferase subunit alpha</fullName>
            <shortName evidence="19">ACCase subunit alpha</shortName>
            <shortName evidence="19">Acetyl-CoA carboxylase carboxyltransferase subunit alpha</shortName>
            <ecNumber evidence="19">2.1.3.15</ecNumber>
        </recommendedName>
    </domain>
    <domain>
        <recommendedName>
            <fullName evidence="20">Acetyl-coenzyme A carboxylase carboxyl transferase subunit beta</fullName>
            <shortName evidence="20">ACCase subunit beta</shortName>
            <shortName evidence="20">Acetyl-CoA carboxylase carboxyltransferase subunit beta</shortName>
        </recommendedName>
    </domain>
</protein>
<dbReference type="Proteomes" id="UP000246050">
    <property type="component" value="Unassembled WGS sequence"/>
</dbReference>
<dbReference type="HAMAP" id="MF_00823">
    <property type="entry name" value="AcetylCoA_CT_alpha"/>
    <property type="match status" value="1"/>
</dbReference>
<evidence type="ECO:0000256" key="14">
    <source>
        <dbReference type="ARBA" id="ARBA00022840"/>
    </source>
</evidence>
<feature type="domain" description="CoA carboxyltransferase N-terminal" evidence="21">
    <location>
        <begin position="26"/>
        <end position="295"/>
    </location>
</feature>
<dbReference type="PRINTS" id="PR01070">
    <property type="entry name" value="ACCCTRFRASEB"/>
</dbReference>
<dbReference type="EC" id="2.1.3.15" evidence="19"/>
<dbReference type="HAMAP" id="MF_01395">
    <property type="entry name" value="AcetylCoA_CT_beta"/>
    <property type="match status" value="1"/>
</dbReference>
<keyword evidence="15 19" id="KW-0443">Lipid metabolism</keyword>
<evidence type="ECO:0000256" key="10">
    <source>
        <dbReference type="ARBA" id="ARBA00022741"/>
    </source>
</evidence>
<evidence type="ECO:0000259" key="22">
    <source>
        <dbReference type="PROSITE" id="PS50989"/>
    </source>
</evidence>
<evidence type="ECO:0000256" key="13">
    <source>
        <dbReference type="ARBA" id="ARBA00022833"/>
    </source>
</evidence>
<evidence type="ECO:0000256" key="1">
    <source>
        <dbReference type="ARBA" id="ARBA00004496"/>
    </source>
</evidence>
<evidence type="ECO:0000256" key="16">
    <source>
        <dbReference type="ARBA" id="ARBA00023160"/>
    </source>
</evidence>
<feature type="domain" description="CoA carboxyltransferase C-terminal" evidence="22">
    <location>
        <begin position="294"/>
        <end position="544"/>
    </location>
</feature>
<dbReference type="InterPro" id="IPR041010">
    <property type="entry name" value="Znf-ACC"/>
</dbReference>
<dbReference type="InterPro" id="IPR011762">
    <property type="entry name" value="COA_CT_N"/>
</dbReference>
<comment type="subunit">
    <text evidence="19">Acetyl-CoA carboxylase is a heterohexamer composed of biotin carboxyl carrier protein (AccB), biotin carboxylase (AccC) and two subunits each of ACCase subunit alpha (AccA) and ACCase subunit beta (AccD).</text>
</comment>
<evidence type="ECO:0000256" key="19">
    <source>
        <dbReference type="HAMAP-Rule" id="MF_00823"/>
    </source>
</evidence>
<dbReference type="SUPFAM" id="SSF52096">
    <property type="entry name" value="ClpP/crotonase"/>
    <property type="match status" value="2"/>
</dbReference>
<evidence type="ECO:0000256" key="12">
    <source>
        <dbReference type="ARBA" id="ARBA00022832"/>
    </source>
</evidence>
<evidence type="ECO:0000256" key="4">
    <source>
        <dbReference type="ARBA" id="ARBA00010284"/>
    </source>
</evidence>
<dbReference type="InterPro" id="IPR011763">
    <property type="entry name" value="COA_CT_C"/>
</dbReference>
<keyword evidence="14 19" id="KW-0067">ATP-binding</keyword>
<dbReference type="AlphaFoldDB" id="A0A317DQ80"/>
<dbReference type="InterPro" id="IPR001095">
    <property type="entry name" value="Acetyl_CoA_COase_a_su"/>
</dbReference>
<name>A0A317DQ80_9ACTN</name>
<comment type="similarity">
    <text evidence="4">In the N-terminal section; belongs to the AccD/PCCB family.</text>
</comment>
<evidence type="ECO:0000256" key="11">
    <source>
        <dbReference type="ARBA" id="ARBA00022771"/>
    </source>
</evidence>
<feature type="binding site" evidence="20">
    <location>
        <position position="33"/>
    </location>
    <ligand>
        <name>Zn(2+)</name>
        <dbReference type="ChEBI" id="CHEBI:29105"/>
    </ligand>
</feature>
<accession>A0A317DQ80</accession>
<dbReference type="GO" id="GO:0009317">
    <property type="term" value="C:acetyl-CoA carboxylase complex"/>
    <property type="evidence" value="ECO:0007669"/>
    <property type="project" value="InterPro"/>
</dbReference>
<keyword evidence="13 20" id="KW-0862">Zinc</keyword>
<comment type="similarity">
    <text evidence="20">Belongs to the AccD/PCCB family.</text>
</comment>
<feature type="binding site" evidence="20">
    <location>
        <position position="49"/>
    </location>
    <ligand>
        <name>Zn(2+)</name>
        <dbReference type="ChEBI" id="CHEBI:29105"/>
    </ligand>
</feature>
<comment type="function">
    <text evidence="19">Component of the acetyl coenzyme A carboxylase (ACC) complex. First, biotin carboxylase catalyzes the carboxylation of biotin on its carrier protein (BCCP) and then the CO(2) group is transferred by the carboxyltransferase to acetyl-CoA to form malonyl-CoA.</text>
</comment>
<evidence type="ECO:0000256" key="17">
    <source>
        <dbReference type="ARBA" id="ARBA00025280"/>
    </source>
</evidence>
<dbReference type="InterPro" id="IPR029045">
    <property type="entry name" value="ClpP/crotonase-like_dom_sf"/>
</dbReference>
<dbReference type="InterPro" id="IPR034733">
    <property type="entry name" value="AcCoA_carboxyl_beta"/>
</dbReference>
<evidence type="ECO:0000256" key="8">
    <source>
        <dbReference type="ARBA" id="ARBA00022679"/>
    </source>
</evidence>
<comment type="subunit">
    <text evidence="5">Acetyl-CoA carboxylase is a heterotetramer composed of biotin carboxyl carrier protein (AccB), biotin carboxylase (AccC) and two subunits of ACCase subunit beta/alpha.</text>
</comment>
<dbReference type="PROSITE" id="PS50989">
    <property type="entry name" value="COA_CT_CTER"/>
    <property type="match status" value="1"/>
</dbReference>
<keyword evidence="6 19" id="KW-0963">Cytoplasm</keyword>
<keyword evidence="8 19" id="KW-0808">Transferase</keyword>
<comment type="function">
    <text evidence="17 20">Component of the acetyl coenzyme A carboxylase (ACC) complex. Biotin carboxylase (BC) catalyzes the carboxylation of biotin on its carrier protein (BCCP) and then the CO(2) group is transferred by the transcarboxylase to acetyl-CoA to form malonyl-CoA.</text>
</comment>
<dbReference type="GO" id="GO:0016743">
    <property type="term" value="F:carboxyl- or carbamoyltransferase activity"/>
    <property type="evidence" value="ECO:0007669"/>
    <property type="project" value="UniProtKB-UniRule"/>
</dbReference>
<feature type="binding site" evidence="20">
    <location>
        <position position="52"/>
    </location>
    <ligand>
        <name>Zn(2+)</name>
        <dbReference type="ChEBI" id="CHEBI:29105"/>
    </ligand>
</feature>
<dbReference type="GO" id="GO:0008270">
    <property type="term" value="F:zinc ion binding"/>
    <property type="evidence" value="ECO:0007669"/>
    <property type="project" value="UniProtKB-UniRule"/>
</dbReference>
<comment type="similarity">
    <text evidence="19">Belongs to the AccA family.</text>
</comment>
<comment type="caution">
    <text evidence="23">The sequence shown here is derived from an EMBL/GenBank/DDBJ whole genome shotgun (WGS) entry which is preliminary data.</text>
</comment>
<evidence type="ECO:0000256" key="3">
    <source>
        <dbReference type="ARBA" id="ARBA00006276"/>
    </source>
</evidence>
<feature type="binding site" evidence="20">
    <location>
        <position position="30"/>
    </location>
    <ligand>
        <name>Zn(2+)</name>
        <dbReference type="ChEBI" id="CHEBI:29105"/>
    </ligand>
</feature>
<evidence type="ECO:0000259" key="21">
    <source>
        <dbReference type="PROSITE" id="PS50980"/>
    </source>
</evidence>
<keyword evidence="10 19" id="KW-0547">Nucleotide-binding</keyword>
<evidence type="ECO:0000256" key="2">
    <source>
        <dbReference type="ARBA" id="ARBA00004956"/>
    </source>
</evidence>
<comment type="cofactor">
    <cofactor evidence="20">
        <name>Zn(2+)</name>
        <dbReference type="ChEBI" id="CHEBI:29105"/>
    </cofactor>
    <text evidence="20">Binds 1 zinc ion per subunit.</text>
</comment>
<comment type="similarity">
    <text evidence="3">In the C-terminal section; belongs to the AccA family.</text>
</comment>
<sequence length="572" mass="59547">MTSTVPAPARGATAAPAVPATPADGEWLTCGGCRVLLYRKRFDRLLGVCPECGWHSRLTVDERLRSLLDPDSVRPVTPAESVHDPLNFTDLVDYPGRLSRARESTGLADAVRVVRGRIQGHPVVVAVMDFRFLGGSLGVAAGEAVTAAAEAALADSCALLIVTASGGARMQEGALALMQMAKTGNALRALDEAGLLTITLVTDPTYGGVAASFATLTDVIIAEPGARMGFAGPRVIAQTIRQELPPGFQTAEFLLERGLVDGVRARGELPWVLGQLLAAAAPAPADWGGAAVDPVLRDPAALVRRPPAEVVRLARHLDRPTLTDHLTEWLDGFVELRGARDGAGDCRAVVGGLGVLDGLPVLVIGHQKGHSTEELVRHSFGMPSPAGYRKAARLMRLAAKLRVAIVTLVDTAGAHPGLAAEEQGQAVAIAESIALMGSLPVPVVTVITGEGGSGGALALAVADRVLLTANGTYSVISPEGCAAILWRSPERAADAAAALGVDAGSLLRLGVVDGVVPEPPGGAHLDPARASRLVRDAVVVALRELRTSDGPTLVARRRARFRRFGLTNDRRP</sequence>
<keyword evidence="16 19" id="KW-0275">Fatty acid biosynthesis</keyword>
<gene>
    <name evidence="20" type="primary">accD</name>
    <name evidence="19" type="synonym">accA</name>
    <name evidence="23" type="ORF">DKT69_08150</name>
</gene>
<dbReference type="GO" id="GO:2001295">
    <property type="term" value="P:malonyl-CoA biosynthetic process"/>
    <property type="evidence" value="ECO:0007669"/>
    <property type="project" value="UniProtKB-UniRule"/>
</dbReference>
<dbReference type="OrthoDB" id="9772975at2"/>
<dbReference type="Gene3D" id="3.90.226.10">
    <property type="entry name" value="2-enoyl-CoA Hydratase, Chain A, domain 1"/>
    <property type="match status" value="2"/>
</dbReference>
<dbReference type="PROSITE" id="PS50980">
    <property type="entry name" value="COA_CT_NTER"/>
    <property type="match status" value="1"/>
</dbReference>
<evidence type="ECO:0000256" key="5">
    <source>
        <dbReference type="ARBA" id="ARBA00011664"/>
    </source>
</evidence>